<dbReference type="InterPro" id="IPR035809">
    <property type="entry name" value="NAPRTase_arc-type"/>
</dbReference>
<keyword evidence="5" id="KW-1185">Reference proteome</keyword>
<keyword evidence="1" id="KW-0808">Transferase</keyword>
<dbReference type="InterPro" id="IPR037128">
    <property type="entry name" value="Quinolinate_PRibosylTase_N_sf"/>
</dbReference>
<keyword evidence="4" id="KW-0328">Glycosyltransferase</keyword>
<dbReference type="SUPFAM" id="SSF51690">
    <property type="entry name" value="Nicotinate/Quinolinate PRTase C-terminal domain-like"/>
    <property type="match status" value="1"/>
</dbReference>
<reference evidence="4" key="1">
    <citation type="journal article" date="2014" name="Int. J. Syst. Evol. Microbiol.">
        <title>Complete genome sequence of Corynebacterium casei LMG S-19264T (=DSM 44701T), isolated from a smear-ripened cheese.</title>
        <authorList>
            <consortium name="US DOE Joint Genome Institute (JGI-PGF)"/>
            <person name="Walter F."/>
            <person name="Albersmeier A."/>
            <person name="Kalinowski J."/>
            <person name="Ruckert C."/>
        </authorList>
    </citation>
    <scope>NUCLEOTIDE SEQUENCE</scope>
    <source>
        <strain evidence="4">JCM 13583</strain>
    </source>
</reference>
<feature type="domain" description="Quinolinate phosphoribosyl transferase C-terminal" evidence="2">
    <location>
        <begin position="119"/>
        <end position="305"/>
    </location>
</feature>
<dbReference type="Gene3D" id="3.20.20.70">
    <property type="entry name" value="Aldolase class I"/>
    <property type="match status" value="1"/>
</dbReference>
<reference evidence="4" key="2">
    <citation type="submission" date="2022-09" db="EMBL/GenBank/DDBJ databases">
        <authorList>
            <person name="Sun Q."/>
            <person name="Ohkuma M."/>
        </authorList>
    </citation>
    <scope>NUCLEOTIDE SEQUENCE</scope>
    <source>
        <strain evidence="4">JCM 13583</strain>
    </source>
</reference>
<evidence type="ECO:0000259" key="3">
    <source>
        <dbReference type="Pfam" id="PF02749"/>
    </source>
</evidence>
<gene>
    <name evidence="4" type="ORF">GCM10007108_11730</name>
</gene>
<evidence type="ECO:0000313" key="4">
    <source>
        <dbReference type="EMBL" id="GGM75476.1"/>
    </source>
</evidence>
<name>A0AA37BRY0_9ARCH</name>
<evidence type="ECO:0000313" key="5">
    <source>
        <dbReference type="Proteomes" id="UP000632195"/>
    </source>
</evidence>
<dbReference type="CDD" id="cd01571">
    <property type="entry name" value="NAPRTase_B"/>
    <property type="match status" value="1"/>
</dbReference>
<organism evidence="4 5">
    <name type="scientific">Thermogymnomonas acidicola</name>
    <dbReference type="NCBI Taxonomy" id="399579"/>
    <lineage>
        <taxon>Archaea</taxon>
        <taxon>Methanobacteriati</taxon>
        <taxon>Thermoplasmatota</taxon>
        <taxon>Thermoplasmata</taxon>
        <taxon>Thermoplasmatales</taxon>
        <taxon>Thermogymnomonas</taxon>
    </lineage>
</organism>
<feature type="domain" description="Quinolinate phosphoribosyl transferase N-terminal" evidence="3">
    <location>
        <begin position="19"/>
        <end position="117"/>
    </location>
</feature>
<dbReference type="InterPro" id="IPR036068">
    <property type="entry name" value="Nicotinate_pribotase-like_C"/>
</dbReference>
<evidence type="ECO:0000256" key="1">
    <source>
        <dbReference type="ARBA" id="ARBA00022679"/>
    </source>
</evidence>
<dbReference type="InterPro" id="IPR053190">
    <property type="entry name" value="NAPRTase-like"/>
</dbReference>
<dbReference type="InterPro" id="IPR022412">
    <property type="entry name" value="Quinolinate_PRibosylTrfase_N"/>
</dbReference>
<dbReference type="PANTHER" id="PTHR43202">
    <property type="entry name" value="NICOTINATE-NUCLEOTIDE PYROPHOSPHORYLASE"/>
    <property type="match status" value="1"/>
</dbReference>
<dbReference type="Pfam" id="PF02749">
    <property type="entry name" value="QRPTase_N"/>
    <property type="match status" value="1"/>
</dbReference>
<dbReference type="SUPFAM" id="SSF54675">
    <property type="entry name" value="Nicotinate/Quinolinate PRTase N-terminal domain-like"/>
    <property type="match status" value="1"/>
</dbReference>
<dbReference type="PANTHER" id="PTHR43202:SF1">
    <property type="entry name" value="NICOTINATE PHOSPHORIBOSYLTRANSFERASE"/>
    <property type="match status" value="1"/>
</dbReference>
<dbReference type="RefSeq" id="WP_188681264.1">
    <property type="nucleotide sequence ID" value="NZ_BMNY01000002.1"/>
</dbReference>
<dbReference type="GO" id="GO:0004514">
    <property type="term" value="F:nicotinate-nucleotide diphosphorylase (carboxylating) activity"/>
    <property type="evidence" value="ECO:0007669"/>
    <property type="project" value="InterPro"/>
</dbReference>
<dbReference type="Gene3D" id="3.90.1170.20">
    <property type="entry name" value="Quinolinate phosphoribosyl transferase, N-terminal domain"/>
    <property type="match status" value="1"/>
</dbReference>
<comment type="caution">
    <text evidence="4">The sequence shown here is derived from an EMBL/GenBank/DDBJ whole genome shotgun (WGS) entry which is preliminary data.</text>
</comment>
<accession>A0AA37BRY0</accession>
<dbReference type="InterPro" id="IPR013785">
    <property type="entry name" value="Aldolase_TIM"/>
</dbReference>
<dbReference type="NCBIfam" id="NF006415">
    <property type="entry name" value="PRK08662.1"/>
    <property type="match status" value="1"/>
</dbReference>
<sequence length="404" mass="44435">MRRFNIATEEDILEGRASDVYFSRTMEVLKKVGRDPVVTMEATVSGPLDTFVTFSGLDEVVSLLEGKDVDLRAVPEGTILNPRDSRGIPVPFMSITGRYSEFGVFESSILGFICQSSGISTYATRVRMRLGSIPFYSFGIRRMHPGISPMIDRAAYIGGADGVSGIIGAEIIGRDAVGTMPHSLAIILGDDDAWRYTLQSLPRGKKVILIDTFMDEKFSAIRAVEENPDVEVMRLDTPSSRRGNFEQLIREVRWELALRGHSDVRIMVSGGITLENLDSLVQAGAEVFGIGTSIASARPFDFALDIVEVDGEPRTKRGKFSGRKDVFRCTSCGNTYVVPAGQGGPQCPCGGRVEGVLAPYLEGGRRVSRYPTPEEIRSRTMGEIGKMRAWKERREGNGKNLFEQ</sequence>
<dbReference type="InterPro" id="IPR002638">
    <property type="entry name" value="Quinolinate_PRibosylTrfase_C"/>
</dbReference>
<dbReference type="GO" id="GO:0009435">
    <property type="term" value="P:NAD+ biosynthetic process"/>
    <property type="evidence" value="ECO:0007669"/>
    <property type="project" value="InterPro"/>
</dbReference>
<dbReference type="Pfam" id="PF01729">
    <property type="entry name" value="QRPTase_C"/>
    <property type="match status" value="1"/>
</dbReference>
<dbReference type="Proteomes" id="UP000632195">
    <property type="component" value="Unassembled WGS sequence"/>
</dbReference>
<proteinExistence type="predicted"/>
<protein>
    <submittedName>
        <fullName evidence="4">Nicotinate phosphoribosyltransferase</fullName>
    </submittedName>
</protein>
<dbReference type="AlphaFoldDB" id="A0AA37BRY0"/>
<dbReference type="EMBL" id="BMNY01000002">
    <property type="protein sequence ID" value="GGM75476.1"/>
    <property type="molecule type" value="Genomic_DNA"/>
</dbReference>
<evidence type="ECO:0000259" key="2">
    <source>
        <dbReference type="Pfam" id="PF01729"/>
    </source>
</evidence>